<evidence type="ECO:0000313" key="6">
    <source>
        <dbReference type="Proteomes" id="UP001156882"/>
    </source>
</evidence>
<evidence type="ECO:0000256" key="2">
    <source>
        <dbReference type="SAM" id="Coils"/>
    </source>
</evidence>
<dbReference type="InterPro" id="IPR006143">
    <property type="entry name" value="RND_pump_MFP"/>
</dbReference>
<name>A0ABQ6CQC2_9HYPH</name>
<protein>
    <submittedName>
        <fullName evidence="5">Multidrug transporter</fullName>
    </submittedName>
</protein>
<comment type="similarity">
    <text evidence="1">Belongs to the membrane fusion protein (MFP) (TC 8.A.1) family.</text>
</comment>
<sequence length="365" mass="37980">MTPFPIPRRFALVTALVAAGTLAACSKPAEVAKAKPDRPVSMTQVHFAPASTRRTLVGVVRARIESNLGFRVTGKIAERLVDRGAVVKAGQPLATLDQTDWKLQLQQAEAALASAQAARDQAVAERGRITSLRGRGWSTNSDFDKAKATADQAISAYDQAAKAVTLAQNTLSYATLVADADGVVTATLAEPGQVVASGQAVVSLAHADAREADVSIPETLIDEARTGTATVTLWSRPDKIYQAKLRELTPSADAATRTYPARFSIEGAGPEIDLGMTATVTLADASPAVARLPLGAILDQGHGPTVFVIDPVTKALTSRPVTVAAYDAQDAIVSKGLSEGETVVALGVQKLHTGDTVRLASNAGS</sequence>
<evidence type="ECO:0000259" key="4">
    <source>
        <dbReference type="Pfam" id="PF25954"/>
    </source>
</evidence>
<dbReference type="Gene3D" id="2.40.30.170">
    <property type="match status" value="1"/>
</dbReference>
<proteinExistence type="inferred from homology"/>
<keyword evidence="6" id="KW-1185">Reference proteome</keyword>
<feature type="chain" id="PRO_5045551462" evidence="3">
    <location>
        <begin position="24"/>
        <end position="365"/>
    </location>
</feature>
<evidence type="ECO:0000256" key="1">
    <source>
        <dbReference type="ARBA" id="ARBA00009477"/>
    </source>
</evidence>
<dbReference type="Proteomes" id="UP001156882">
    <property type="component" value="Unassembled WGS sequence"/>
</dbReference>
<dbReference type="EMBL" id="BSPC01000028">
    <property type="protein sequence ID" value="GLS20427.1"/>
    <property type="molecule type" value="Genomic_DNA"/>
</dbReference>
<evidence type="ECO:0000313" key="5">
    <source>
        <dbReference type="EMBL" id="GLS20427.1"/>
    </source>
</evidence>
<feature type="coiled-coil region" evidence="2">
    <location>
        <begin position="98"/>
        <end position="125"/>
    </location>
</feature>
<reference evidence="6" key="1">
    <citation type="journal article" date="2019" name="Int. J. Syst. Evol. Microbiol.">
        <title>The Global Catalogue of Microorganisms (GCM) 10K type strain sequencing project: providing services to taxonomists for standard genome sequencing and annotation.</title>
        <authorList>
            <consortium name="The Broad Institute Genomics Platform"/>
            <consortium name="The Broad Institute Genome Sequencing Center for Infectious Disease"/>
            <person name="Wu L."/>
            <person name="Ma J."/>
        </authorList>
    </citation>
    <scope>NUCLEOTIDE SEQUENCE [LARGE SCALE GENOMIC DNA]</scope>
    <source>
        <strain evidence="6">NBRC 101365</strain>
    </source>
</reference>
<dbReference type="PANTHER" id="PTHR30469:SF18">
    <property type="entry name" value="RESISTANCE-NODULATION-CELL DIVISION (RND) EFFLUX MEMBRANE FUSION PROTEIN-RELATED"/>
    <property type="match status" value="1"/>
</dbReference>
<comment type="caution">
    <text evidence="5">The sequence shown here is derived from an EMBL/GenBank/DDBJ whole genome shotgun (WGS) entry which is preliminary data.</text>
</comment>
<accession>A0ABQ6CQC2</accession>
<dbReference type="Pfam" id="PF25954">
    <property type="entry name" value="Beta-barrel_RND_2"/>
    <property type="match status" value="1"/>
</dbReference>
<gene>
    <name evidence="5" type="ORF">GCM10007874_34440</name>
</gene>
<keyword evidence="2" id="KW-0175">Coiled coil</keyword>
<dbReference type="SUPFAM" id="SSF111369">
    <property type="entry name" value="HlyD-like secretion proteins"/>
    <property type="match status" value="1"/>
</dbReference>
<dbReference type="PANTHER" id="PTHR30469">
    <property type="entry name" value="MULTIDRUG RESISTANCE PROTEIN MDTA"/>
    <property type="match status" value="1"/>
</dbReference>
<dbReference type="Gene3D" id="1.10.287.470">
    <property type="entry name" value="Helix hairpin bin"/>
    <property type="match status" value="1"/>
</dbReference>
<feature type="signal peptide" evidence="3">
    <location>
        <begin position="1"/>
        <end position="23"/>
    </location>
</feature>
<dbReference type="NCBIfam" id="TIGR01730">
    <property type="entry name" value="RND_mfp"/>
    <property type="match status" value="1"/>
</dbReference>
<evidence type="ECO:0000256" key="3">
    <source>
        <dbReference type="SAM" id="SignalP"/>
    </source>
</evidence>
<dbReference type="Gene3D" id="2.40.420.20">
    <property type="match status" value="1"/>
</dbReference>
<dbReference type="InterPro" id="IPR058792">
    <property type="entry name" value="Beta-barrel_RND_2"/>
</dbReference>
<dbReference type="RefSeq" id="WP_284313517.1">
    <property type="nucleotide sequence ID" value="NZ_BSPC01000028.1"/>
</dbReference>
<dbReference type="Gene3D" id="2.40.50.100">
    <property type="match status" value="1"/>
</dbReference>
<organism evidence="5 6">
    <name type="scientific">Labrys miyagiensis</name>
    <dbReference type="NCBI Taxonomy" id="346912"/>
    <lineage>
        <taxon>Bacteria</taxon>
        <taxon>Pseudomonadati</taxon>
        <taxon>Pseudomonadota</taxon>
        <taxon>Alphaproteobacteria</taxon>
        <taxon>Hyphomicrobiales</taxon>
        <taxon>Xanthobacteraceae</taxon>
        <taxon>Labrys</taxon>
    </lineage>
</organism>
<feature type="domain" description="CusB-like beta-barrel" evidence="4">
    <location>
        <begin position="213"/>
        <end position="285"/>
    </location>
</feature>
<keyword evidence="3" id="KW-0732">Signal</keyword>